<dbReference type="InterPro" id="IPR045584">
    <property type="entry name" value="Pilin-like"/>
</dbReference>
<comment type="caution">
    <text evidence="2">The sequence shown here is derived from an EMBL/GenBank/DDBJ whole genome shotgun (WGS) entry which is preliminary data.</text>
</comment>
<evidence type="ECO:0000256" key="1">
    <source>
        <dbReference type="SAM" id="Phobius"/>
    </source>
</evidence>
<dbReference type="NCBIfam" id="TIGR02532">
    <property type="entry name" value="IV_pilin_GFxxxE"/>
    <property type="match status" value="1"/>
</dbReference>
<protein>
    <recommendedName>
        <fullName evidence="4">Type II secretion system protein</fullName>
    </recommendedName>
</protein>
<keyword evidence="1" id="KW-1133">Transmembrane helix</keyword>
<reference evidence="2 3" key="2">
    <citation type="journal article" date="2020" name="Cell Rep.">
        <title>Acquisition and Adaptation of Ultra-small Parasitic Reduced Genome Bacteria to Mammalian Hosts.</title>
        <authorList>
            <person name="McLean J.S."/>
            <person name="Bor B."/>
            <person name="Kerns K.A."/>
            <person name="Liu Q."/>
            <person name="To T.T."/>
            <person name="Solden L."/>
            <person name="Hendrickson E.L."/>
            <person name="Wrighton K."/>
            <person name="Shi W."/>
            <person name="He X."/>
        </authorList>
    </citation>
    <scope>NUCLEOTIDE SEQUENCE [LARGE SCALE GENOMIC DNA]</scope>
    <source>
        <strain evidence="2 3">TM7_G3_2_Rum_HOT_351B</strain>
    </source>
</reference>
<dbReference type="SUPFAM" id="SSF54523">
    <property type="entry name" value="Pili subunits"/>
    <property type="match status" value="1"/>
</dbReference>
<proteinExistence type="predicted"/>
<dbReference type="InterPro" id="IPR012902">
    <property type="entry name" value="N_methyl_site"/>
</dbReference>
<keyword evidence="1" id="KW-0472">Membrane</keyword>
<dbReference type="EMBL" id="PRLM01000002">
    <property type="protein sequence ID" value="RYC75019.1"/>
    <property type="molecule type" value="Genomic_DNA"/>
</dbReference>
<keyword evidence="3" id="KW-1185">Reference proteome</keyword>
<accession>A0ABY0FMB5</accession>
<dbReference type="RefSeq" id="WP_129734695.1">
    <property type="nucleotide sequence ID" value="NZ_PRLM01000002.1"/>
</dbReference>
<gene>
    <name evidence="2" type="ORF">G3RUM_00300</name>
</gene>
<feature type="transmembrane region" description="Helical" evidence="1">
    <location>
        <begin position="12"/>
        <end position="35"/>
    </location>
</feature>
<evidence type="ECO:0008006" key="4">
    <source>
        <dbReference type="Google" id="ProtNLM"/>
    </source>
</evidence>
<keyword evidence="1" id="KW-0812">Transmembrane</keyword>
<sequence>MKKGELKKKTGFTIIEVSLVLAIAGLIFLMVFIALPQLQRQQRDSRRRDDILSFLETVKKYQTNNRGALPSLSGLSSTRVMWDRIITDESDEDYSEWEGFYADYLGDRFVDPDGEHYKLYVLNCSATRAGQNCSNSELSGLSDSSFPNDYQLYVVLQAECSGESAVKTSNPRKIATLYRLEGAGVYCANT</sequence>
<evidence type="ECO:0000313" key="3">
    <source>
        <dbReference type="Proteomes" id="UP001191019"/>
    </source>
</evidence>
<organism evidence="2 3">
    <name type="scientific">Candidatus Nanosyncoccus alces</name>
    <dbReference type="NCBI Taxonomy" id="2171997"/>
    <lineage>
        <taxon>Bacteria</taxon>
        <taxon>Candidatus Saccharimonadota</taxon>
        <taxon>Candidatus Nanosyncoccalia</taxon>
        <taxon>Candidatus Nanosyncoccales</taxon>
        <taxon>Candidatus Nanosyncoccaceae</taxon>
        <taxon>Candidatus Nanosyncoccus</taxon>
    </lineage>
</organism>
<evidence type="ECO:0000313" key="2">
    <source>
        <dbReference type="EMBL" id="RYC75019.1"/>
    </source>
</evidence>
<reference evidence="2 3" key="1">
    <citation type="journal article" date="2018" name="bioRxiv">
        <title>Evidence of independent acquisition and adaption of ultra-small bacteria to human hosts across the highly diverse yet reduced genomes of the phylum Saccharibacteria.</title>
        <authorList>
            <person name="McLean J.S."/>
            <person name="Bor B."/>
            <person name="To T.T."/>
            <person name="Liu Q."/>
            <person name="Kearns K.A."/>
            <person name="Solden L.M."/>
            <person name="Wrighton K.C."/>
            <person name="He X."/>
            <person name="Shi W."/>
        </authorList>
    </citation>
    <scope>NUCLEOTIDE SEQUENCE [LARGE SCALE GENOMIC DNA]</scope>
    <source>
        <strain evidence="2 3">TM7_G3_2_Rum_HOT_351B</strain>
    </source>
</reference>
<dbReference type="Proteomes" id="UP001191019">
    <property type="component" value="Unassembled WGS sequence"/>
</dbReference>
<name>A0ABY0FMB5_9BACT</name>